<accession>A0ABY5VZX4</accession>
<feature type="transmembrane region" description="Helical" evidence="2">
    <location>
        <begin position="43"/>
        <end position="65"/>
    </location>
</feature>
<feature type="compositionally biased region" description="Low complexity" evidence="1">
    <location>
        <begin position="83"/>
        <end position="98"/>
    </location>
</feature>
<keyword evidence="2" id="KW-0472">Membrane</keyword>
<feature type="region of interest" description="Disordered" evidence="1">
    <location>
        <begin position="69"/>
        <end position="100"/>
    </location>
</feature>
<name>A0ABY5VZX4_9ACTN</name>
<evidence type="ECO:0000256" key="1">
    <source>
        <dbReference type="SAM" id="MobiDB-lite"/>
    </source>
</evidence>
<reference evidence="3" key="2">
    <citation type="submission" date="2022-09" db="EMBL/GenBank/DDBJ databases">
        <title>Biosynthetic gene clusters of Dactylosporangioum fulvum.</title>
        <authorList>
            <person name="Caradec T."/>
        </authorList>
    </citation>
    <scope>NUCLEOTIDE SEQUENCE</scope>
    <source>
        <strain evidence="3">NRRL B-16292</strain>
    </source>
</reference>
<keyword evidence="2" id="KW-1133">Transmembrane helix</keyword>
<gene>
    <name evidence="3" type="ORF">Dfulv_02890</name>
</gene>
<dbReference type="RefSeq" id="WP_259861050.1">
    <property type="nucleotide sequence ID" value="NZ_BAAAST010000066.1"/>
</dbReference>
<evidence type="ECO:0000313" key="4">
    <source>
        <dbReference type="Proteomes" id="UP001059617"/>
    </source>
</evidence>
<evidence type="ECO:0008006" key="5">
    <source>
        <dbReference type="Google" id="ProtNLM"/>
    </source>
</evidence>
<protein>
    <recommendedName>
        <fullName evidence="5">DUF11 domain-containing protein</fullName>
    </recommendedName>
</protein>
<dbReference type="EMBL" id="CP073720">
    <property type="protein sequence ID" value="UWP83267.1"/>
    <property type="molecule type" value="Genomic_DNA"/>
</dbReference>
<proteinExistence type="predicted"/>
<reference evidence="3" key="1">
    <citation type="submission" date="2021-04" db="EMBL/GenBank/DDBJ databases">
        <authorList>
            <person name="Hartkoorn R.C."/>
            <person name="Beaudoing E."/>
            <person name="Hot D."/>
        </authorList>
    </citation>
    <scope>NUCLEOTIDE SEQUENCE</scope>
    <source>
        <strain evidence="3">NRRL B-16292</strain>
    </source>
</reference>
<sequence length="396" mass="41616">MSDFDLDNLLAGAVDDYREHTVPQIQPAGTAAARTTATRRKRVHAMAVSALALVVVGVPMAVYAADNHHNGPPNITGSPGNSAPPETSAPPSAAPSETVKAALPPAPVTEQDITNGTLDIPAWPSKLCVHGKVTVRDGKVAGTADLRVVKIATVDLDKNGSADAVVIFRCNLGDPPTDMAVAFRRAADGSIETMGTVARGINQFRDVRAGAAGTVELQVSDQGGSDDIAVVGQVVQWRTYGWTGTRFDQADGPTAFNVAMPKFTATLSDLTFEPAVNGQRNGTMTVTLHNGGSTTISDASIVYQMEFKVTSPKCDMPIPGSTGDPLWNRAGRCRVQPIAPGATATVTFQVTASDSSVSSYQGQHFNMQSNNMILVQLRVGERRLATQPALSNLVVK</sequence>
<keyword evidence="2" id="KW-0812">Transmembrane</keyword>
<keyword evidence="4" id="KW-1185">Reference proteome</keyword>
<organism evidence="3 4">
    <name type="scientific">Dactylosporangium fulvum</name>
    <dbReference type="NCBI Taxonomy" id="53359"/>
    <lineage>
        <taxon>Bacteria</taxon>
        <taxon>Bacillati</taxon>
        <taxon>Actinomycetota</taxon>
        <taxon>Actinomycetes</taxon>
        <taxon>Micromonosporales</taxon>
        <taxon>Micromonosporaceae</taxon>
        <taxon>Dactylosporangium</taxon>
    </lineage>
</organism>
<evidence type="ECO:0000313" key="3">
    <source>
        <dbReference type="EMBL" id="UWP83267.1"/>
    </source>
</evidence>
<evidence type="ECO:0000256" key="2">
    <source>
        <dbReference type="SAM" id="Phobius"/>
    </source>
</evidence>
<dbReference type="Proteomes" id="UP001059617">
    <property type="component" value="Chromosome"/>
</dbReference>